<name>A0A6A4RBF1_9RHOB</name>
<evidence type="ECO:0000256" key="3">
    <source>
        <dbReference type="ARBA" id="ARBA00023239"/>
    </source>
</evidence>
<feature type="non-terminal residue" evidence="5">
    <location>
        <position position="57"/>
    </location>
</feature>
<dbReference type="GO" id="GO:0004419">
    <property type="term" value="F:hydroxymethylglutaryl-CoA lyase activity"/>
    <property type="evidence" value="ECO:0007669"/>
    <property type="project" value="TreeGrafter"/>
</dbReference>
<protein>
    <submittedName>
        <fullName evidence="5">Hydroxymethylglutaryl-CoA lyase</fullName>
    </submittedName>
</protein>
<dbReference type="AlphaFoldDB" id="A0A6A4RBF1"/>
<gene>
    <name evidence="5" type="ORF">GP644_24650</name>
</gene>
<evidence type="ECO:0000256" key="2">
    <source>
        <dbReference type="ARBA" id="ARBA00022723"/>
    </source>
</evidence>
<evidence type="ECO:0000256" key="1">
    <source>
        <dbReference type="ARBA" id="ARBA00009405"/>
    </source>
</evidence>
<dbReference type="SUPFAM" id="SSF51569">
    <property type="entry name" value="Aldolase"/>
    <property type="match status" value="1"/>
</dbReference>
<comment type="similarity">
    <text evidence="1">Belongs to the HMG-CoA lyase family.</text>
</comment>
<dbReference type="InterPro" id="IPR043594">
    <property type="entry name" value="HMGL"/>
</dbReference>
<dbReference type="Pfam" id="PF00682">
    <property type="entry name" value="HMGL-like"/>
    <property type="match status" value="1"/>
</dbReference>
<dbReference type="InterPro" id="IPR013785">
    <property type="entry name" value="Aldolase_TIM"/>
</dbReference>
<feature type="domain" description="Pyruvate carboxyltransferase" evidence="4">
    <location>
        <begin position="9"/>
        <end position="57"/>
    </location>
</feature>
<reference evidence="5 6" key="1">
    <citation type="submission" date="2019-12" db="EMBL/GenBank/DDBJ databases">
        <authorList>
            <person name="Zhang Y.-J."/>
        </authorList>
    </citation>
    <scope>NUCLEOTIDE SEQUENCE [LARGE SCALE GENOMIC DNA]</scope>
    <source>
        <strain evidence="5 6">H18S-6</strain>
    </source>
</reference>
<organism evidence="5 6">
    <name type="scientific">Parasedimentitalea maritima</name>
    <dbReference type="NCBI Taxonomy" id="2578117"/>
    <lineage>
        <taxon>Bacteria</taxon>
        <taxon>Pseudomonadati</taxon>
        <taxon>Pseudomonadota</taxon>
        <taxon>Alphaproteobacteria</taxon>
        <taxon>Rhodobacterales</taxon>
        <taxon>Paracoccaceae</taxon>
        <taxon>Parasedimentitalea</taxon>
    </lineage>
</organism>
<evidence type="ECO:0000313" key="5">
    <source>
        <dbReference type="EMBL" id="KAE9622332.1"/>
    </source>
</evidence>
<dbReference type="PROSITE" id="PS50991">
    <property type="entry name" value="PYR_CT"/>
    <property type="match status" value="1"/>
</dbReference>
<comment type="caution">
    <text evidence="5">The sequence shown here is derived from an EMBL/GenBank/DDBJ whole genome shotgun (WGS) entry which is preliminary data.</text>
</comment>
<evidence type="ECO:0000259" key="4">
    <source>
        <dbReference type="PROSITE" id="PS50991"/>
    </source>
</evidence>
<dbReference type="GO" id="GO:0046951">
    <property type="term" value="P:ketone body biosynthetic process"/>
    <property type="evidence" value="ECO:0007669"/>
    <property type="project" value="TreeGrafter"/>
</dbReference>
<evidence type="ECO:0000313" key="6">
    <source>
        <dbReference type="Proteomes" id="UP000441586"/>
    </source>
</evidence>
<keyword evidence="3 5" id="KW-0456">Lyase</keyword>
<keyword evidence="2" id="KW-0479">Metal-binding</keyword>
<dbReference type="GO" id="GO:0006552">
    <property type="term" value="P:L-leucine catabolic process"/>
    <property type="evidence" value="ECO:0007669"/>
    <property type="project" value="TreeGrafter"/>
</dbReference>
<dbReference type="PANTHER" id="PTHR42738">
    <property type="entry name" value="HYDROXYMETHYLGLUTARYL-COA LYASE"/>
    <property type="match status" value="1"/>
</dbReference>
<sequence>MTTSSPAPIELVEVAPRDGFQSIADPLPTERKIEVIQALLDAGIRRMEIGSFVSPRA</sequence>
<dbReference type="GO" id="GO:0046872">
    <property type="term" value="F:metal ion binding"/>
    <property type="evidence" value="ECO:0007669"/>
    <property type="project" value="UniProtKB-KW"/>
</dbReference>
<dbReference type="EMBL" id="WSFO01000287">
    <property type="protein sequence ID" value="KAE9622332.1"/>
    <property type="molecule type" value="Genomic_DNA"/>
</dbReference>
<accession>A0A6A4RBF1</accession>
<proteinExistence type="inferred from homology"/>
<dbReference type="Gene3D" id="3.20.20.70">
    <property type="entry name" value="Aldolase class I"/>
    <property type="match status" value="1"/>
</dbReference>
<dbReference type="PANTHER" id="PTHR42738:SF7">
    <property type="entry name" value="HYDROXYMETHYLGLUTARYL-COA LYASE"/>
    <property type="match status" value="1"/>
</dbReference>
<dbReference type="InterPro" id="IPR000891">
    <property type="entry name" value="PYR_CT"/>
</dbReference>
<dbReference type="Proteomes" id="UP000441586">
    <property type="component" value="Unassembled WGS sequence"/>
</dbReference>